<name>A0ABU5DSW2_9PROT</name>
<comment type="caution">
    <text evidence="11">The sequence shown here is derived from an EMBL/GenBank/DDBJ whole genome shotgun (WGS) entry which is preliminary data.</text>
</comment>
<feature type="transmembrane region" description="Helical" evidence="9">
    <location>
        <begin position="170"/>
        <end position="191"/>
    </location>
</feature>
<reference evidence="11 12" key="1">
    <citation type="journal article" date="2013" name="Antonie Van Leeuwenhoek">
        <title>Dongia rigui sp. nov., isolated from freshwater of a large wetland in Korea.</title>
        <authorList>
            <person name="Baik K.S."/>
            <person name="Hwang Y.M."/>
            <person name="Choi J.S."/>
            <person name="Kwon J."/>
            <person name="Seong C.N."/>
        </authorList>
    </citation>
    <scope>NUCLEOTIDE SEQUENCE [LARGE SCALE GENOMIC DNA]</scope>
    <source>
        <strain evidence="11 12">04SU4-P</strain>
    </source>
</reference>
<keyword evidence="8 9" id="KW-0472">Membrane</keyword>
<evidence type="ECO:0000256" key="2">
    <source>
        <dbReference type="ARBA" id="ARBA00022448"/>
    </source>
</evidence>
<dbReference type="InterPro" id="IPR022646">
    <property type="entry name" value="SecD/SecF_CS"/>
</dbReference>
<organism evidence="11 12">
    <name type="scientific">Dongia rigui</name>
    <dbReference type="NCBI Taxonomy" id="940149"/>
    <lineage>
        <taxon>Bacteria</taxon>
        <taxon>Pseudomonadati</taxon>
        <taxon>Pseudomonadota</taxon>
        <taxon>Alphaproteobacteria</taxon>
        <taxon>Rhodospirillales</taxon>
        <taxon>Dongiaceae</taxon>
        <taxon>Dongia</taxon>
    </lineage>
</organism>
<protein>
    <recommendedName>
        <fullName evidence="9">Protein-export membrane protein SecF</fullName>
    </recommendedName>
</protein>
<keyword evidence="5 9" id="KW-0653">Protein transport</keyword>
<evidence type="ECO:0000313" key="11">
    <source>
        <dbReference type="EMBL" id="MDY0870456.1"/>
    </source>
</evidence>
<dbReference type="InterPro" id="IPR048634">
    <property type="entry name" value="SecD_SecF_C"/>
</dbReference>
<comment type="function">
    <text evidence="9">Part of the Sec protein translocase complex. Interacts with the SecYEG preprotein conducting channel. SecDF uses the proton motive force (PMF) to complete protein translocation after the ATP-dependent function of SecA.</text>
</comment>
<keyword evidence="4 9" id="KW-0812">Transmembrane</keyword>
<comment type="subunit">
    <text evidence="9">Forms a complex with SecD. Part of the essential Sec protein translocation apparatus which comprises SecA, SecYEG and auxiliary proteins SecDF-YajC and YidC.</text>
</comment>
<dbReference type="InterPro" id="IPR022813">
    <property type="entry name" value="SecD/SecF_arch_bac"/>
</dbReference>
<dbReference type="PANTHER" id="PTHR30081">
    <property type="entry name" value="PROTEIN-EXPORT MEMBRANE PROTEIN SEC"/>
    <property type="match status" value="1"/>
</dbReference>
<evidence type="ECO:0000256" key="8">
    <source>
        <dbReference type="ARBA" id="ARBA00023136"/>
    </source>
</evidence>
<accession>A0ABU5DSW2</accession>
<dbReference type="Pfam" id="PF07549">
    <property type="entry name" value="Sec_GG"/>
    <property type="match status" value="1"/>
</dbReference>
<dbReference type="NCBIfam" id="TIGR00966">
    <property type="entry name" value="transloc_SecF"/>
    <property type="match status" value="1"/>
</dbReference>
<keyword evidence="7 9" id="KW-0811">Translocation</keyword>
<dbReference type="InterPro" id="IPR005665">
    <property type="entry name" value="SecF_bac"/>
</dbReference>
<feature type="domain" description="Protein export membrane protein SecD/SecF C-terminal" evidence="10">
    <location>
        <begin position="117"/>
        <end position="300"/>
    </location>
</feature>
<evidence type="ECO:0000256" key="7">
    <source>
        <dbReference type="ARBA" id="ARBA00023010"/>
    </source>
</evidence>
<dbReference type="Proteomes" id="UP001271769">
    <property type="component" value="Unassembled WGS sequence"/>
</dbReference>
<dbReference type="HAMAP" id="MF_01464_B">
    <property type="entry name" value="SecF_B"/>
    <property type="match status" value="1"/>
</dbReference>
<comment type="subcellular location">
    <subcellularLocation>
        <location evidence="1 9">Cell membrane</location>
        <topology evidence="1 9">Multi-pass membrane protein</topology>
    </subcellularLocation>
</comment>
<feature type="transmembrane region" description="Helical" evidence="9">
    <location>
        <begin position="145"/>
        <end position="163"/>
    </location>
</feature>
<dbReference type="NCBIfam" id="TIGR00916">
    <property type="entry name" value="2A0604s01"/>
    <property type="match status" value="1"/>
</dbReference>
<keyword evidence="3 9" id="KW-1003">Cell membrane</keyword>
<dbReference type="InterPro" id="IPR055344">
    <property type="entry name" value="SecD_SecF_C_bact"/>
</dbReference>
<keyword evidence="6 9" id="KW-1133">Transmembrane helix</keyword>
<feature type="transmembrane region" description="Helical" evidence="9">
    <location>
        <begin position="21"/>
        <end position="39"/>
    </location>
</feature>
<dbReference type="InterPro" id="IPR022645">
    <property type="entry name" value="SecD/SecF_bac"/>
</dbReference>
<evidence type="ECO:0000313" key="12">
    <source>
        <dbReference type="Proteomes" id="UP001271769"/>
    </source>
</evidence>
<comment type="similarity">
    <text evidence="9">Belongs to the SecD/SecF family. SecF subfamily.</text>
</comment>
<proteinExistence type="inferred from homology"/>
<dbReference type="PANTHER" id="PTHR30081:SF8">
    <property type="entry name" value="PROTEIN TRANSLOCASE SUBUNIT SECF"/>
    <property type="match status" value="1"/>
</dbReference>
<dbReference type="RefSeq" id="WP_320498693.1">
    <property type="nucleotide sequence ID" value="NZ_JAXCLX010000001.1"/>
</dbReference>
<dbReference type="SUPFAM" id="SSF82866">
    <property type="entry name" value="Multidrug efflux transporter AcrB transmembrane domain"/>
    <property type="match status" value="1"/>
</dbReference>
<evidence type="ECO:0000256" key="3">
    <source>
        <dbReference type="ARBA" id="ARBA00022475"/>
    </source>
</evidence>
<evidence type="ECO:0000259" key="10">
    <source>
        <dbReference type="Pfam" id="PF02355"/>
    </source>
</evidence>
<evidence type="ECO:0000256" key="5">
    <source>
        <dbReference type="ARBA" id="ARBA00022927"/>
    </source>
</evidence>
<sequence>MFKPLHLVPHGTKINFMWPHKITFLISVLMIVGSFVLVFTKGLNFGIDFAGGVIMEVKAPTAQADLGDMRNKLDGLELGEIALQEFGSPDIVLIRIPQQDATETATQEQTTQAAVTKVKETLGSDWQYRRTETVGPKVGDELKSSAVWASIFAMLGIMAYIWFRYEWQFGINAVLALFHDCVTTVGFFALTGMEFNLTTVAAVLTIAGYSVNDTVVIYDRIRYDLRRYKTMPLAQLINQALNETLARTTVTSGLTLLSVLALAFWGGEAMHGFSVAMIWGIVIGTYSTICVASPMLLYMNLRNIGSDKGKAATTTVQKA</sequence>
<evidence type="ECO:0000256" key="6">
    <source>
        <dbReference type="ARBA" id="ARBA00022989"/>
    </source>
</evidence>
<gene>
    <name evidence="9 11" type="primary">secF</name>
    <name evidence="11" type="ORF">SMD31_00910</name>
</gene>
<evidence type="ECO:0000256" key="9">
    <source>
        <dbReference type="HAMAP-Rule" id="MF_01464"/>
    </source>
</evidence>
<feature type="transmembrane region" description="Helical" evidence="9">
    <location>
        <begin position="245"/>
        <end position="265"/>
    </location>
</feature>
<feature type="transmembrane region" description="Helical" evidence="9">
    <location>
        <begin position="197"/>
        <end position="218"/>
    </location>
</feature>
<dbReference type="Pfam" id="PF02355">
    <property type="entry name" value="SecD_SecF_C"/>
    <property type="match status" value="1"/>
</dbReference>
<keyword evidence="2 9" id="KW-0813">Transport</keyword>
<keyword evidence="12" id="KW-1185">Reference proteome</keyword>
<evidence type="ECO:0000256" key="4">
    <source>
        <dbReference type="ARBA" id="ARBA00022692"/>
    </source>
</evidence>
<dbReference type="PRINTS" id="PR01755">
    <property type="entry name" value="SECFTRNLCASE"/>
</dbReference>
<feature type="transmembrane region" description="Helical" evidence="9">
    <location>
        <begin position="277"/>
        <end position="298"/>
    </location>
</feature>
<dbReference type="Gene3D" id="1.20.1640.10">
    <property type="entry name" value="Multidrug efflux transporter AcrB transmembrane domain"/>
    <property type="match status" value="1"/>
</dbReference>
<dbReference type="EMBL" id="JAXCLX010000001">
    <property type="protein sequence ID" value="MDY0870456.1"/>
    <property type="molecule type" value="Genomic_DNA"/>
</dbReference>
<evidence type="ECO:0000256" key="1">
    <source>
        <dbReference type="ARBA" id="ARBA00004651"/>
    </source>
</evidence>